<dbReference type="AlphaFoldDB" id="A0A7M2GZH5"/>
<dbReference type="EMBL" id="CP062803">
    <property type="protein sequence ID" value="QOT78120.1"/>
    <property type="molecule type" value="Genomic_DNA"/>
</dbReference>
<organism evidence="1 2">
    <name type="scientific">Cupriavidus basilensis</name>
    <dbReference type="NCBI Taxonomy" id="68895"/>
    <lineage>
        <taxon>Bacteria</taxon>
        <taxon>Pseudomonadati</taxon>
        <taxon>Pseudomonadota</taxon>
        <taxon>Betaproteobacteria</taxon>
        <taxon>Burkholderiales</taxon>
        <taxon>Burkholderiaceae</taxon>
        <taxon>Cupriavidus</taxon>
    </lineage>
</organism>
<evidence type="ECO:0000313" key="1">
    <source>
        <dbReference type="EMBL" id="QOT78120.1"/>
    </source>
</evidence>
<proteinExistence type="predicted"/>
<dbReference type="RefSeq" id="WP_193692142.1">
    <property type="nucleotide sequence ID" value="NZ_CP062803.1"/>
</dbReference>
<accession>A0A7M2GZH5</accession>
<name>A0A7M2GZH5_9BURK</name>
<evidence type="ECO:0008006" key="3">
    <source>
        <dbReference type="Google" id="ProtNLM"/>
    </source>
</evidence>
<dbReference type="GeneID" id="98401036"/>
<dbReference type="Proteomes" id="UP000397656">
    <property type="component" value="Chromosome 1"/>
</dbReference>
<dbReference type="InterPro" id="IPR036590">
    <property type="entry name" value="SRAP-like"/>
</dbReference>
<dbReference type="SUPFAM" id="SSF143081">
    <property type="entry name" value="BB1717-like"/>
    <property type="match status" value="1"/>
</dbReference>
<evidence type="ECO:0000313" key="2">
    <source>
        <dbReference type="Proteomes" id="UP000397656"/>
    </source>
</evidence>
<sequence>MKEEPDFAIVPRAEWDDWLTGRDPELVRSFMRPYPPEFMDAEPALRAPRAKAAE</sequence>
<reference evidence="1 2" key="1">
    <citation type="submission" date="2020-10" db="EMBL/GenBank/DDBJ databases">
        <title>Complete genome sequence of Cupriavidus basilensis CCUG 49340T.</title>
        <authorList>
            <person name="Salva-Serra F."/>
            <person name="Donoso R.A."/>
            <person name="Cho K.H."/>
            <person name="Yoo J.A."/>
            <person name="Lee K."/>
            <person name="Yoon S.-H."/>
            <person name="Perez-Pantoja D."/>
            <person name="Moore E.R.B."/>
        </authorList>
    </citation>
    <scope>NUCLEOTIDE SEQUENCE [LARGE SCALE GENOMIC DNA]</scope>
    <source>
        <strain evidence="2">CCUG 49340</strain>
    </source>
</reference>
<protein>
    <recommendedName>
        <fullName evidence="3">SOS response-associated peptidase</fullName>
    </recommendedName>
</protein>
<gene>
    <name evidence="1" type="ORF">F7R26_008985</name>
</gene>